<dbReference type="Proteomes" id="UP000324897">
    <property type="component" value="Chromosome 3"/>
</dbReference>
<comment type="caution">
    <text evidence="2">The sequence shown here is derived from an EMBL/GenBank/DDBJ whole genome shotgun (WGS) entry which is preliminary data.</text>
</comment>
<feature type="compositionally biased region" description="Gly residues" evidence="1">
    <location>
        <begin position="39"/>
        <end position="50"/>
    </location>
</feature>
<dbReference type="OrthoDB" id="695912at2759"/>
<sequence length="89" mass="8739">MDRILLTSLVGAAPGNVFGPGMCAGAMEVFARDARGSNKAGGAGGTGPAGGVRPAAAKDGQEQGVADATARLGSASDGRFSFFEFVAPH</sequence>
<protein>
    <submittedName>
        <fullName evidence="2">Uncharacterized protein</fullName>
    </submittedName>
</protein>
<accession>A0A5J9TN80</accession>
<dbReference type="Gramene" id="TVU12804">
    <property type="protein sequence ID" value="TVU12804"/>
    <property type="gene ID" value="EJB05_46464"/>
</dbReference>
<evidence type="ECO:0000313" key="3">
    <source>
        <dbReference type="Proteomes" id="UP000324897"/>
    </source>
</evidence>
<proteinExistence type="predicted"/>
<dbReference type="EMBL" id="RWGY01000039">
    <property type="protein sequence ID" value="TVU12804.1"/>
    <property type="molecule type" value="Genomic_DNA"/>
</dbReference>
<feature type="non-terminal residue" evidence="2">
    <location>
        <position position="1"/>
    </location>
</feature>
<gene>
    <name evidence="2" type="ORF">EJB05_46464</name>
</gene>
<organism evidence="2 3">
    <name type="scientific">Eragrostis curvula</name>
    <name type="common">weeping love grass</name>
    <dbReference type="NCBI Taxonomy" id="38414"/>
    <lineage>
        <taxon>Eukaryota</taxon>
        <taxon>Viridiplantae</taxon>
        <taxon>Streptophyta</taxon>
        <taxon>Embryophyta</taxon>
        <taxon>Tracheophyta</taxon>
        <taxon>Spermatophyta</taxon>
        <taxon>Magnoliopsida</taxon>
        <taxon>Liliopsida</taxon>
        <taxon>Poales</taxon>
        <taxon>Poaceae</taxon>
        <taxon>PACMAD clade</taxon>
        <taxon>Chloridoideae</taxon>
        <taxon>Eragrostideae</taxon>
        <taxon>Eragrostidinae</taxon>
        <taxon>Eragrostis</taxon>
    </lineage>
</organism>
<feature type="region of interest" description="Disordered" evidence="1">
    <location>
        <begin position="36"/>
        <end position="66"/>
    </location>
</feature>
<evidence type="ECO:0000313" key="2">
    <source>
        <dbReference type="EMBL" id="TVU12804.1"/>
    </source>
</evidence>
<name>A0A5J9TN80_9POAL</name>
<keyword evidence="3" id="KW-1185">Reference proteome</keyword>
<dbReference type="AlphaFoldDB" id="A0A5J9TN80"/>
<reference evidence="2 3" key="1">
    <citation type="journal article" date="2019" name="Sci. Rep.">
        <title>A high-quality genome of Eragrostis curvula grass provides insights into Poaceae evolution and supports new strategies to enhance forage quality.</title>
        <authorList>
            <person name="Carballo J."/>
            <person name="Santos B.A.C.M."/>
            <person name="Zappacosta D."/>
            <person name="Garbus I."/>
            <person name="Selva J.P."/>
            <person name="Gallo C.A."/>
            <person name="Diaz A."/>
            <person name="Albertini E."/>
            <person name="Caccamo M."/>
            <person name="Echenique V."/>
        </authorList>
    </citation>
    <scope>NUCLEOTIDE SEQUENCE [LARGE SCALE GENOMIC DNA]</scope>
    <source>
        <strain evidence="3">cv. Victoria</strain>
        <tissue evidence="2">Leaf</tissue>
    </source>
</reference>
<evidence type="ECO:0000256" key="1">
    <source>
        <dbReference type="SAM" id="MobiDB-lite"/>
    </source>
</evidence>